<dbReference type="Proteomes" id="UP000327493">
    <property type="component" value="Unassembled WGS sequence"/>
</dbReference>
<gene>
    <name evidence="1" type="ORF">FQN60_007336</name>
</gene>
<name>A0A5J5CBX6_9PERO</name>
<evidence type="ECO:0000313" key="1">
    <source>
        <dbReference type="EMBL" id="KAA8577961.1"/>
    </source>
</evidence>
<dbReference type="EMBL" id="VOFY01001621">
    <property type="protein sequence ID" value="KAA8577961.1"/>
    <property type="molecule type" value="Genomic_DNA"/>
</dbReference>
<dbReference type="AlphaFoldDB" id="A0A5J5CBX6"/>
<accession>A0A5J5CBX6</accession>
<proteinExistence type="predicted"/>
<protein>
    <submittedName>
        <fullName evidence="1">Uncharacterized protein</fullName>
    </submittedName>
</protein>
<comment type="caution">
    <text evidence="1">The sequence shown here is derived from an EMBL/GenBank/DDBJ whole genome shotgun (WGS) entry which is preliminary data.</text>
</comment>
<organism evidence="1 2">
    <name type="scientific">Etheostoma spectabile</name>
    <name type="common">orangethroat darter</name>
    <dbReference type="NCBI Taxonomy" id="54343"/>
    <lineage>
        <taxon>Eukaryota</taxon>
        <taxon>Metazoa</taxon>
        <taxon>Chordata</taxon>
        <taxon>Craniata</taxon>
        <taxon>Vertebrata</taxon>
        <taxon>Euteleostomi</taxon>
        <taxon>Actinopterygii</taxon>
        <taxon>Neopterygii</taxon>
        <taxon>Teleostei</taxon>
        <taxon>Neoteleostei</taxon>
        <taxon>Acanthomorphata</taxon>
        <taxon>Eupercaria</taxon>
        <taxon>Perciformes</taxon>
        <taxon>Percoidei</taxon>
        <taxon>Percidae</taxon>
        <taxon>Etheostomatinae</taxon>
        <taxon>Etheostoma</taxon>
    </lineage>
</organism>
<reference evidence="1 2" key="1">
    <citation type="submission" date="2019-08" db="EMBL/GenBank/DDBJ databases">
        <title>A chromosome-level genome assembly, high-density linkage maps, and genome scans reveal the genomic architecture of hybrid incompatibilities underlying speciation via character displacement in darters (Percidae: Etheostominae).</title>
        <authorList>
            <person name="Moran R.L."/>
            <person name="Catchen J.M."/>
            <person name="Fuller R.C."/>
        </authorList>
    </citation>
    <scope>NUCLEOTIDE SEQUENCE [LARGE SCALE GENOMIC DNA]</scope>
    <source>
        <strain evidence="1">EspeVRDwgs_2016</strain>
        <tissue evidence="1">Muscle</tissue>
    </source>
</reference>
<sequence length="68" mass="7828">MKRRPRIICSECVMRCRCPRASLRSCSRSWTRSLWTRSLAVLRRSVCTPRCAACCSRGRSCCETSPRS</sequence>
<keyword evidence="2" id="KW-1185">Reference proteome</keyword>
<evidence type="ECO:0000313" key="2">
    <source>
        <dbReference type="Proteomes" id="UP000327493"/>
    </source>
</evidence>